<feature type="transmembrane region" description="Helical" evidence="7">
    <location>
        <begin position="299"/>
        <end position="320"/>
    </location>
</feature>
<dbReference type="InterPro" id="IPR036259">
    <property type="entry name" value="MFS_trans_sf"/>
</dbReference>
<feature type="compositionally biased region" description="Pro residues" evidence="6">
    <location>
        <begin position="246"/>
        <end position="262"/>
    </location>
</feature>
<sequence>MTDTPPPATDAPPEDAAPEQPRPARPPLERSRDRRVVAGVCGGLGRHLDIDPVVFRVVIAVLCVSGGVGLFIYGLAWLIVPVERTRRNELQRLLSGRVDGQSLGAVLVTVLGTGIFFSYMGSSGHLFPLLLIALLAFAALRYDPAKHPRRSRQAVPGLSADGEQEGSAGFEGTIFGVAFRTTPKAPEEQPTVPVPPAAPSWWQRPDPLRKDPLRKDPLREEPPREDDPGEDGDTAVDREPAAGPGDTPPWRPYQPPAPPYPARPAREPRQRSFLGSAFFFLALITGGTVWWAAARQHHQVDVLTVLASALLVLGVGLLVCSRWGRGRSLAVWATLLTLAVAAVGASPVKLNTSFQRTVWTPATATALLPSYDLSAGQGTLDLSGLTPAPGQSLSTDVHVGVGQLRVILPPGSRVEITAHVGVGSIRLPDGSDSGGLSSNRSTELNPGAAAQHGTINLELNVGAGDVEVNQ</sequence>
<dbReference type="PANTHER" id="PTHR33885:SF3">
    <property type="entry name" value="PHAGE SHOCK PROTEIN C"/>
    <property type="match status" value="1"/>
</dbReference>
<dbReference type="Proteomes" id="UP001592531">
    <property type="component" value="Unassembled WGS sequence"/>
</dbReference>
<feature type="compositionally biased region" description="Pro residues" evidence="6">
    <location>
        <begin position="1"/>
        <end position="10"/>
    </location>
</feature>
<feature type="transmembrane region" description="Helical" evidence="7">
    <location>
        <begin position="126"/>
        <end position="142"/>
    </location>
</feature>
<dbReference type="EMBL" id="JBHFAB010000006">
    <property type="protein sequence ID" value="MFC1417092.1"/>
    <property type="molecule type" value="Genomic_DNA"/>
</dbReference>
<reference evidence="9 10" key="1">
    <citation type="submission" date="2024-09" db="EMBL/GenBank/DDBJ databases">
        <authorList>
            <person name="Lee S.D."/>
        </authorList>
    </citation>
    <scope>NUCLEOTIDE SEQUENCE [LARGE SCALE GENOMIC DNA]</scope>
    <source>
        <strain evidence="9 10">N8-3</strain>
    </source>
</reference>
<dbReference type="RefSeq" id="WP_380534891.1">
    <property type="nucleotide sequence ID" value="NZ_JBHFAB010000006.1"/>
</dbReference>
<evidence type="ECO:0000256" key="5">
    <source>
        <dbReference type="ARBA" id="ARBA00023136"/>
    </source>
</evidence>
<organism evidence="9 10">
    <name type="scientific">Streptacidiphilus cavernicola</name>
    <dbReference type="NCBI Taxonomy" id="3342716"/>
    <lineage>
        <taxon>Bacteria</taxon>
        <taxon>Bacillati</taxon>
        <taxon>Actinomycetota</taxon>
        <taxon>Actinomycetes</taxon>
        <taxon>Kitasatosporales</taxon>
        <taxon>Streptomycetaceae</taxon>
        <taxon>Streptacidiphilus</taxon>
    </lineage>
</organism>
<evidence type="ECO:0000256" key="4">
    <source>
        <dbReference type="ARBA" id="ARBA00022989"/>
    </source>
</evidence>
<comment type="subcellular location">
    <subcellularLocation>
        <location evidence="1">Cell membrane</location>
        <topology evidence="1">Single-pass membrane protein</topology>
    </subcellularLocation>
</comment>
<name>A0ABV6VTR0_9ACTN</name>
<keyword evidence="10" id="KW-1185">Reference proteome</keyword>
<dbReference type="InterPro" id="IPR052027">
    <property type="entry name" value="PspC"/>
</dbReference>
<feature type="transmembrane region" description="Helical" evidence="7">
    <location>
        <begin position="329"/>
        <end position="348"/>
    </location>
</feature>
<dbReference type="PANTHER" id="PTHR33885">
    <property type="entry name" value="PHAGE SHOCK PROTEIN C"/>
    <property type="match status" value="1"/>
</dbReference>
<feature type="region of interest" description="Disordered" evidence="6">
    <location>
        <begin position="1"/>
        <end position="30"/>
    </location>
</feature>
<evidence type="ECO:0000259" key="8">
    <source>
        <dbReference type="Pfam" id="PF04024"/>
    </source>
</evidence>
<proteinExistence type="predicted"/>
<feature type="transmembrane region" description="Helical" evidence="7">
    <location>
        <begin position="101"/>
        <end position="120"/>
    </location>
</feature>
<evidence type="ECO:0000256" key="7">
    <source>
        <dbReference type="SAM" id="Phobius"/>
    </source>
</evidence>
<evidence type="ECO:0000256" key="3">
    <source>
        <dbReference type="ARBA" id="ARBA00022692"/>
    </source>
</evidence>
<feature type="region of interest" description="Disordered" evidence="6">
    <location>
        <begin position="183"/>
        <end position="267"/>
    </location>
</feature>
<accession>A0ABV6VTR0</accession>
<evidence type="ECO:0000256" key="2">
    <source>
        <dbReference type="ARBA" id="ARBA00022475"/>
    </source>
</evidence>
<keyword evidence="2" id="KW-1003">Cell membrane</keyword>
<evidence type="ECO:0000256" key="6">
    <source>
        <dbReference type="SAM" id="MobiDB-lite"/>
    </source>
</evidence>
<feature type="transmembrane region" description="Helical" evidence="7">
    <location>
        <begin position="273"/>
        <end position="293"/>
    </location>
</feature>
<feature type="domain" description="Phage shock protein PspC N-terminal" evidence="8">
    <location>
        <begin position="27"/>
        <end position="83"/>
    </location>
</feature>
<protein>
    <submittedName>
        <fullName evidence="9">PspC domain-containing protein</fullName>
    </submittedName>
</protein>
<keyword evidence="3 7" id="KW-0812">Transmembrane</keyword>
<evidence type="ECO:0000313" key="9">
    <source>
        <dbReference type="EMBL" id="MFC1417092.1"/>
    </source>
</evidence>
<dbReference type="Pfam" id="PF04024">
    <property type="entry name" value="PspC"/>
    <property type="match status" value="1"/>
</dbReference>
<keyword evidence="5 7" id="KW-0472">Membrane</keyword>
<feature type="region of interest" description="Disordered" evidence="6">
    <location>
        <begin position="427"/>
        <end position="447"/>
    </location>
</feature>
<comment type="caution">
    <text evidence="9">The sequence shown here is derived from an EMBL/GenBank/DDBJ whole genome shotgun (WGS) entry which is preliminary data.</text>
</comment>
<evidence type="ECO:0000256" key="1">
    <source>
        <dbReference type="ARBA" id="ARBA00004162"/>
    </source>
</evidence>
<feature type="transmembrane region" description="Helical" evidence="7">
    <location>
        <begin position="53"/>
        <end position="80"/>
    </location>
</feature>
<keyword evidence="4 7" id="KW-1133">Transmembrane helix</keyword>
<gene>
    <name evidence="9" type="ORF">ACEZDE_10595</name>
</gene>
<dbReference type="InterPro" id="IPR007168">
    <property type="entry name" value="Phageshock_PspC_N"/>
</dbReference>
<feature type="compositionally biased region" description="Basic and acidic residues" evidence="6">
    <location>
        <begin position="206"/>
        <end position="226"/>
    </location>
</feature>
<dbReference type="SUPFAM" id="SSF103473">
    <property type="entry name" value="MFS general substrate transporter"/>
    <property type="match status" value="1"/>
</dbReference>
<evidence type="ECO:0000313" key="10">
    <source>
        <dbReference type="Proteomes" id="UP001592531"/>
    </source>
</evidence>